<keyword evidence="2" id="KW-1185">Reference proteome</keyword>
<dbReference type="InterPro" id="IPR046054">
    <property type="entry name" value="DUF6012"/>
</dbReference>
<dbReference type="RefSeq" id="WP_006816385.1">
    <property type="nucleotide sequence ID" value="NZ_GG703824.1"/>
</dbReference>
<dbReference type="HOGENOM" id="CLU_1352855_0_0_6"/>
<name>D1P835_9GAMM</name>
<dbReference type="STRING" id="500637.PROVRUST_08416"/>
<evidence type="ECO:0000313" key="1">
    <source>
        <dbReference type="EMBL" id="EFB70478.1"/>
    </source>
</evidence>
<comment type="caution">
    <text evidence="1">The sequence shown here is derived from an EMBL/GenBank/DDBJ whole genome shotgun (WGS) entry which is preliminary data.</text>
</comment>
<dbReference type="EMBL" id="ABXV02000074">
    <property type="protein sequence ID" value="EFB70478.1"/>
    <property type="molecule type" value="Genomic_DNA"/>
</dbReference>
<proteinExistence type="predicted"/>
<gene>
    <name evidence="1" type="ORF">PROVRUST_08416</name>
</gene>
<dbReference type="AlphaFoldDB" id="D1P835"/>
<dbReference type="Pfam" id="PF19475">
    <property type="entry name" value="DUF6012"/>
    <property type="match status" value="1"/>
</dbReference>
<dbReference type="Proteomes" id="UP000005512">
    <property type="component" value="Unassembled WGS sequence"/>
</dbReference>
<sequence>MYLHIVPALIHRMANECFLKSITIPELDFNLTMESLATKRPYPNKTIWVGMLKGRKALEGLLLKTEKELNGFTVEYDWEIVGLDTIRHTVTTYIEDHDYDLVSHNILLGDGYKNWKSRRHQAYKNAPVHIQPMMQSLYTPDEKRESHDTWTTYKWGDFLNMREESLLLHSIESERLSSHYSDRLPTLESAIKC</sequence>
<protein>
    <submittedName>
        <fullName evidence="1">Uncharacterized protein</fullName>
    </submittedName>
</protein>
<organism evidence="1 2">
    <name type="scientific">Providencia rustigianii DSM 4541</name>
    <dbReference type="NCBI Taxonomy" id="500637"/>
    <lineage>
        <taxon>Bacteria</taxon>
        <taxon>Pseudomonadati</taxon>
        <taxon>Pseudomonadota</taxon>
        <taxon>Gammaproteobacteria</taxon>
        <taxon>Enterobacterales</taxon>
        <taxon>Morganellaceae</taxon>
        <taxon>Providencia</taxon>
    </lineage>
</organism>
<evidence type="ECO:0000313" key="2">
    <source>
        <dbReference type="Proteomes" id="UP000005512"/>
    </source>
</evidence>
<accession>D1P835</accession>
<dbReference type="eggNOG" id="ENOG5033H54">
    <property type="taxonomic scope" value="Bacteria"/>
</dbReference>
<reference evidence="1" key="1">
    <citation type="submission" date="2009-12" db="EMBL/GenBank/DDBJ databases">
        <authorList>
            <person name="Weinstock G."/>
            <person name="Sodergren E."/>
            <person name="Clifton S."/>
            <person name="Fulton L."/>
            <person name="Fulton B."/>
            <person name="Courtney L."/>
            <person name="Fronick C."/>
            <person name="Harrison M."/>
            <person name="Strong C."/>
            <person name="Farmer C."/>
            <person name="Delahaunty K."/>
            <person name="Markovic C."/>
            <person name="Hall O."/>
            <person name="Minx P."/>
            <person name="Tomlinson C."/>
            <person name="Mitreva M."/>
            <person name="Nelson J."/>
            <person name="Hou S."/>
            <person name="Wollam A."/>
            <person name="Pepin K.H."/>
            <person name="Johnson M."/>
            <person name="Bhonagiri V."/>
            <person name="Nash W.E."/>
            <person name="Warren W."/>
            <person name="Chinwalla A."/>
            <person name="Mardis E.R."/>
            <person name="Wilson R.K."/>
        </authorList>
    </citation>
    <scope>NUCLEOTIDE SEQUENCE [LARGE SCALE GENOMIC DNA]</scope>
    <source>
        <strain evidence="1">DSM 4541</strain>
    </source>
</reference>